<keyword evidence="4" id="KW-0812">Transmembrane</keyword>
<feature type="transmembrane region" description="Helical" evidence="4">
    <location>
        <begin position="140"/>
        <end position="158"/>
    </location>
</feature>
<name>A0A0C5WJI6_9GAMM</name>
<evidence type="ECO:0000256" key="3">
    <source>
        <dbReference type="ARBA" id="ARBA00023163"/>
    </source>
</evidence>
<dbReference type="STRING" id="658445.H744_1c1349"/>
<reference evidence="6 7" key="1">
    <citation type="submission" date="2013-05" db="EMBL/GenBank/DDBJ databases">
        <title>Complete genome sequence of the lipase-producing bacterium Photobacterium gaetbulicola Gung47.</title>
        <authorList>
            <person name="Kim Y.-O."/>
        </authorList>
    </citation>
    <scope>NUCLEOTIDE SEQUENCE [LARGE SCALE GENOMIC DNA]</scope>
    <source>
        <strain evidence="6 7">Gung47</strain>
    </source>
</reference>
<dbReference type="InterPro" id="IPR020449">
    <property type="entry name" value="Tscrpt_reg_AraC-type_HTH"/>
</dbReference>
<dbReference type="InterPro" id="IPR018062">
    <property type="entry name" value="HTH_AraC-typ_CS"/>
</dbReference>
<dbReference type="GO" id="GO:0003700">
    <property type="term" value="F:DNA-binding transcription factor activity"/>
    <property type="evidence" value="ECO:0007669"/>
    <property type="project" value="InterPro"/>
</dbReference>
<dbReference type="SUPFAM" id="SSF46689">
    <property type="entry name" value="Homeodomain-like"/>
    <property type="match status" value="1"/>
</dbReference>
<dbReference type="EMBL" id="CP005973">
    <property type="protein sequence ID" value="AJR06372.1"/>
    <property type="molecule type" value="Genomic_DNA"/>
</dbReference>
<dbReference type="AlphaFoldDB" id="A0A0C5WJI6"/>
<dbReference type="Pfam" id="PF12833">
    <property type="entry name" value="HTH_18"/>
    <property type="match status" value="1"/>
</dbReference>
<evidence type="ECO:0000256" key="1">
    <source>
        <dbReference type="ARBA" id="ARBA00023015"/>
    </source>
</evidence>
<dbReference type="OrthoDB" id="6396588at2"/>
<dbReference type="PROSITE" id="PS01124">
    <property type="entry name" value="HTH_ARAC_FAMILY_2"/>
    <property type="match status" value="1"/>
</dbReference>
<dbReference type="Proteomes" id="UP000032303">
    <property type="component" value="Chromosome 1"/>
</dbReference>
<dbReference type="KEGG" id="pgb:H744_1c1349"/>
<dbReference type="PRINTS" id="PR00032">
    <property type="entry name" value="HTHARAC"/>
</dbReference>
<dbReference type="PATRIC" id="fig|658445.3.peg.1464"/>
<keyword evidence="2" id="KW-0238">DNA-binding</keyword>
<dbReference type="PANTHER" id="PTHR47894:SF1">
    <property type="entry name" value="HTH-TYPE TRANSCRIPTIONAL REGULATOR VQSM"/>
    <property type="match status" value="1"/>
</dbReference>
<keyword evidence="1" id="KW-0805">Transcription regulation</keyword>
<feature type="domain" description="HTH araC/xylS-type" evidence="5">
    <location>
        <begin position="238"/>
        <end position="340"/>
    </location>
</feature>
<evidence type="ECO:0000256" key="4">
    <source>
        <dbReference type="SAM" id="Phobius"/>
    </source>
</evidence>
<evidence type="ECO:0000259" key="5">
    <source>
        <dbReference type="PROSITE" id="PS01124"/>
    </source>
</evidence>
<keyword evidence="4" id="KW-0472">Membrane</keyword>
<keyword evidence="4" id="KW-1133">Transmembrane helix</keyword>
<dbReference type="PROSITE" id="PS00041">
    <property type="entry name" value="HTH_ARAC_FAMILY_1"/>
    <property type="match status" value="1"/>
</dbReference>
<evidence type="ECO:0000313" key="7">
    <source>
        <dbReference type="Proteomes" id="UP000032303"/>
    </source>
</evidence>
<accession>A0A0C5WJI6</accession>
<sequence length="340" mass="38590">MALVNSERNSKSYYLHHGWLTLIKQAAEQYGLKLSNYFSQSSNNIDHLDVRTVRGIHHQMVLDSKDPTFSLVAAKYVQPLTFDSFSLLLWAAPDLNTLISDACKYSMSVGAPIHLKLSYTIQGHAELWVINREPLNKESVVTYVGVTLFIAVLMQIVYKAVGREDLGLKVGLNSWPYTEENKAKFEQIMNCDIVTGSPVRKIIIPRNVLNTKIVTANSDIYLAIKPIVIKQTAKVIREDIFLQIHSVLNQMKSLSDTTIDDVARQLSFSVRTLNRRLADEGTTYRSVLEKYKLERSLQLLSQSDCSITEIAYQLGFSDISTFSRAFKRWTGYSPSNIERK</sequence>
<dbReference type="GO" id="GO:0005829">
    <property type="term" value="C:cytosol"/>
    <property type="evidence" value="ECO:0007669"/>
    <property type="project" value="TreeGrafter"/>
</dbReference>
<dbReference type="PANTHER" id="PTHR47894">
    <property type="entry name" value="HTH-TYPE TRANSCRIPTIONAL REGULATOR GADX"/>
    <property type="match status" value="1"/>
</dbReference>
<dbReference type="InterPro" id="IPR009057">
    <property type="entry name" value="Homeodomain-like_sf"/>
</dbReference>
<dbReference type="HOGENOM" id="CLU_047522_2_0_6"/>
<dbReference type="GO" id="GO:0000976">
    <property type="term" value="F:transcription cis-regulatory region binding"/>
    <property type="evidence" value="ECO:0007669"/>
    <property type="project" value="TreeGrafter"/>
</dbReference>
<proteinExistence type="predicted"/>
<organism evidence="6 7">
    <name type="scientific">Photobacterium gaetbulicola Gung47</name>
    <dbReference type="NCBI Taxonomy" id="658445"/>
    <lineage>
        <taxon>Bacteria</taxon>
        <taxon>Pseudomonadati</taxon>
        <taxon>Pseudomonadota</taxon>
        <taxon>Gammaproteobacteria</taxon>
        <taxon>Vibrionales</taxon>
        <taxon>Vibrionaceae</taxon>
        <taxon>Photobacterium</taxon>
    </lineage>
</organism>
<evidence type="ECO:0000256" key="2">
    <source>
        <dbReference type="ARBA" id="ARBA00023125"/>
    </source>
</evidence>
<dbReference type="Gene3D" id="1.10.10.60">
    <property type="entry name" value="Homeodomain-like"/>
    <property type="match status" value="1"/>
</dbReference>
<protein>
    <submittedName>
        <fullName evidence="6">Putative transcriptional regulator, AraC family</fullName>
    </submittedName>
</protein>
<evidence type="ECO:0000313" key="6">
    <source>
        <dbReference type="EMBL" id="AJR06372.1"/>
    </source>
</evidence>
<dbReference type="InterPro" id="IPR018060">
    <property type="entry name" value="HTH_AraC"/>
</dbReference>
<gene>
    <name evidence="6" type="ORF">H744_1c1349</name>
</gene>
<keyword evidence="7" id="KW-1185">Reference proteome</keyword>
<dbReference type="SMART" id="SM00342">
    <property type="entry name" value="HTH_ARAC"/>
    <property type="match status" value="1"/>
</dbReference>
<keyword evidence="3" id="KW-0804">Transcription</keyword>